<keyword evidence="3" id="KW-0677">Repeat</keyword>
<evidence type="ECO:0000256" key="3">
    <source>
        <dbReference type="ARBA" id="ARBA00022737"/>
    </source>
</evidence>
<proteinExistence type="predicted"/>
<accession>V8N644</accession>
<evidence type="ECO:0000256" key="4">
    <source>
        <dbReference type="ARBA" id="ARBA00023242"/>
    </source>
</evidence>
<dbReference type="GO" id="GO:0005730">
    <property type="term" value="C:nucleolus"/>
    <property type="evidence" value="ECO:0007669"/>
    <property type="project" value="TreeGrafter"/>
</dbReference>
<evidence type="ECO:0000256" key="1">
    <source>
        <dbReference type="ARBA" id="ARBA00004123"/>
    </source>
</evidence>
<comment type="caution">
    <text evidence="5">The sequence shown here is derived from an EMBL/GenBank/DDBJ whole genome shotgun (WGS) entry which is preliminary data.</text>
</comment>
<dbReference type="PANTHER" id="PTHR19848">
    <property type="entry name" value="WD40 REPEAT PROTEIN"/>
    <property type="match status" value="1"/>
</dbReference>
<dbReference type="PANTHER" id="PTHR19848:SF0">
    <property type="entry name" value="NOTCHLESS PROTEIN HOMOLOG 1"/>
    <property type="match status" value="1"/>
</dbReference>
<evidence type="ECO:0000313" key="6">
    <source>
        <dbReference type="Proteomes" id="UP000018936"/>
    </source>
</evidence>
<keyword evidence="2" id="KW-0853">WD repeat</keyword>
<organism evidence="5 6">
    <name type="scientific">Ophiophagus hannah</name>
    <name type="common">King cobra</name>
    <name type="synonym">Naja hannah</name>
    <dbReference type="NCBI Taxonomy" id="8665"/>
    <lineage>
        <taxon>Eukaryota</taxon>
        <taxon>Metazoa</taxon>
        <taxon>Chordata</taxon>
        <taxon>Craniata</taxon>
        <taxon>Vertebrata</taxon>
        <taxon>Euteleostomi</taxon>
        <taxon>Lepidosauria</taxon>
        <taxon>Squamata</taxon>
        <taxon>Bifurcata</taxon>
        <taxon>Unidentata</taxon>
        <taxon>Episquamata</taxon>
        <taxon>Toxicofera</taxon>
        <taxon>Serpentes</taxon>
        <taxon>Colubroidea</taxon>
        <taxon>Elapidae</taxon>
        <taxon>Elapinae</taxon>
        <taxon>Ophiophagus</taxon>
    </lineage>
</organism>
<dbReference type="AlphaFoldDB" id="V8N644"/>
<keyword evidence="4" id="KW-0539">Nucleus</keyword>
<dbReference type="EMBL" id="AZIM01010485">
    <property type="protein sequence ID" value="ETE56997.1"/>
    <property type="molecule type" value="Genomic_DNA"/>
</dbReference>
<dbReference type="GO" id="GO:0007219">
    <property type="term" value="P:Notch signaling pathway"/>
    <property type="evidence" value="ECO:0007669"/>
    <property type="project" value="TreeGrafter"/>
</dbReference>
<gene>
    <name evidence="5" type="primary">Nle1</name>
    <name evidence="5" type="ORF">L345_17291</name>
</gene>
<evidence type="ECO:0000256" key="2">
    <source>
        <dbReference type="ARBA" id="ARBA00022574"/>
    </source>
</evidence>
<sequence>MTIKLTLPYQAYSVSLTTTPCCLPNEEPVPLAFYVQESEIVACLQKTLAELALETERVIEIIYQPQAVFRVRAVTRCTSSLEGHSEAVISVAFSPTGKEGSYVPLCGHKSRTPGSPQLMTTIEPQISLALHFSALKGASPLPSFASNVCSVKFVPFYDPSCYRVRAFGSVTTFTRQPRSNTQHTET</sequence>
<evidence type="ECO:0000313" key="5">
    <source>
        <dbReference type="EMBL" id="ETE56997.1"/>
    </source>
</evidence>
<name>V8N644_OPHHA</name>
<reference evidence="5 6" key="1">
    <citation type="journal article" date="2013" name="Proc. Natl. Acad. Sci. U.S.A.">
        <title>The king cobra genome reveals dynamic gene evolution and adaptation in the snake venom system.</title>
        <authorList>
            <person name="Vonk F.J."/>
            <person name="Casewell N.R."/>
            <person name="Henkel C.V."/>
            <person name="Heimberg A.M."/>
            <person name="Jansen H.J."/>
            <person name="McCleary R.J."/>
            <person name="Kerkkamp H.M."/>
            <person name="Vos R.A."/>
            <person name="Guerreiro I."/>
            <person name="Calvete J.J."/>
            <person name="Wuster W."/>
            <person name="Woods A.E."/>
            <person name="Logan J.M."/>
            <person name="Harrison R.A."/>
            <person name="Castoe T.A."/>
            <person name="de Koning A.P."/>
            <person name="Pollock D.D."/>
            <person name="Yandell M."/>
            <person name="Calderon D."/>
            <person name="Renjifo C."/>
            <person name="Currier R.B."/>
            <person name="Salgado D."/>
            <person name="Pla D."/>
            <person name="Sanz L."/>
            <person name="Hyder A.S."/>
            <person name="Ribeiro J.M."/>
            <person name="Arntzen J.W."/>
            <person name="van den Thillart G.E."/>
            <person name="Boetzer M."/>
            <person name="Pirovano W."/>
            <person name="Dirks R.P."/>
            <person name="Spaink H.P."/>
            <person name="Duboule D."/>
            <person name="McGlinn E."/>
            <person name="Kini R.M."/>
            <person name="Richardson M.K."/>
        </authorList>
    </citation>
    <scope>NUCLEOTIDE SEQUENCE</scope>
    <source>
        <tissue evidence="5">Blood</tissue>
    </source>
</reference>
<dbReference type="Proteomes" id="UP000018936">
    <property type="component" value="Unassembled WGS sequence"/>
</dbReference>
<dbReference type="GO" id="GO:0000027">
    <property type="term" value="P:ribosomal large subunit assembly"/>
    <property type="evidence" value="ECO:0007669"/>
    <property type="project" value="TreeGrafter"/>
</dbReference>
<feature type="non-terminal residue" evidence="5">
    <location>
        <position position="1"/>
    </location>
</feature>
<comment type="subcellular location">
    <subcellularLocation>
        <location evidence="1">Nucleus</location>
    </subcellularLocation>
</comment>
<dbReference type="OrthoDB" id="10267436at2759"/>
<keyword evidence="6" id="KW-1185">Reference proteome</keyword>
<protein>
    <submittedName>
        <fullName evidence="5">Notchless protein-like 1</fullName>
    </submittedName>
</protein>